<feature type="compositionally biased region" description="Low complexity" evidence="7">
    <location>
        <begin position="1004"/>
        <end position="1048"/>
    </location>
</feature>
<dbReference type="CDD" id="cd24139">
    <property type="entry name" value="SIP5-like"/>
    <property type="match status" value="1"/>
</dbReference>
<feature type="compositionally biased region" description="Polar residues" evidence="7">
    <location>
        <begin position="607"/>
        <end position="617"/>
    </location>
</feature>
<evidence type="ECO:0000256" key="4">
    <source>
        <dbReference type="ARBA" id="ARBA00047508"/>
    </source>
</evidence>
<sequence length="1247" mass="135341">MHAGHHGALGRAHKQPQGQRRLDALVLAHEADQAVSGVPRHRSASQGHGRAQPPAAHRAPARDREAEAVAAGRARGEAFLLQGGDCAELFDYCRQDAIESKIKLLLQMSLVLIWGADKRVVRIGRMAGQYAKPRSSPTEIVDGKEVPSFRGDILNGYHLEERELDPQRLVKAYNHSAATLNYVRAAISAGIADLHRPLNWSLGHVKDPELKAKYTAAVQFLQDMLRFMHTIGADKSPKLDTIDLFTSHEGLLLEYEENLTRLMDVPPALGQQPATEGSETRKQYYNTSAHFLWIGDRTRQIDGAHVEFFRGIANPIGVKVGPTTPTSDLLALLRTLNPDVEPGKITLITRYGASKVRDLLPAHIRAVEGRFPQSIDQFHLSSTTNHNQPTNQPTERLFISVLRVTTERVEKNTSTSTYIITVAMGNTHTKEERAGSHHQGSGTAGEPGGSGLLGSSRHGEFPGVRRSSRPDLSPLGITVVGSSSSRNQDVPFERRETKQEREARKLEKERAARLKERERSMKEEHVDGGYLVTMGIYTASEDFNKPAVRQLQIERKIAPFWRGLDDFKDTWAEHQIIAAARGLEIPAADQVPEHLVPQPRPPHDSPEASSSNLNNLTVPIGGRTLSASSDRNASLPGSVVTSPTSAAAPKATSPLKQPKKALAAALNLSRNNSQPEIAPREINLPHDPFVNGQALEVFLYKEGEECPLCLMYYPPYLNRTRCCCQLICSECFVQIKRPDPHFPEHHGDGPNQPESEPNQEERNERLIMEPAKCPYCTQSDFGVTYEPPPFRRGMSYAFPPSSLGAMSTAMSSTSSINSSLSPTAASPRPSRKRAQSVSANAPGVVTADRIRPDWTSKLATARAHQRRRAAAADALHHAAFVMGNQESRTFFGRPSRFSRRAAGSYRGTESPGSSTHAHDGADDTPSSHDPGTSTTRGGAHRERLDAAHLESLMMAEAIRLSLADEEERRKKADKEARKDAKKREKEERKAAKKKGEVYSGGSGSASSLSLGLGRIRGNNGTGNLRVDASVAAASTVGSSSPRSAPTSPTHDKGKGVERGTAEETSTLPIPTPQGPRGSSHLRQISNASSISSSGVDSMPGSYTGKGRGAEDAYGSALHLGEQSDQGESAGSEPLFNFRSLAEVVGVSIDGESGQADESAQPQGAKPEDHEEAHGEHIEHAAESPSHSAEEGNEKQSNLESIETHGTTQGGSPVPDVLVTPDTRRRWTRTTKTASGLGILTRGKDHTR</sequence>
<feature type="binding site" evidence="5">
    <location>
        <position position="350"/>
    </location>
    <ligand>
        <name>phosphoenolpyruvate</name>
        <dbReference type="ChEBI" id="CHEBI:58702"/>
    </ligand>
</feature>
<feature type="region of interest" description="Disordered" evidence="7">
    <location>
        <begin position="593"/>
        <end position="660"/>
    </location>
</feature>
<protein>
    <recommendedName>
        <fullName evidence="6">Phospho-2-dehydro-3-deoxyheptonate aldolase</fullName>
        <ecNumber evidence="6">2.5.1.54</ecNumber>
    </recommendedName>
</protein>
<keyword evidence="5" id="KW-0104">Cadmium</keyword>
<comment type="pathway">
    <text evidence="1 6">Metabolic intermediate biosynthesis; chorismate biosynthesis; chorismate from D-erythrose 4-phosphate and phosphoenolpyruvate: step 1/7.</text>
</comment>
<feature type="compositionally biased region" description="Gly residues" evidence="7">
    <location>
        <begin position="442"/>
        <end position="452"/>
    </location>
</feature>
<dbReference type="InterPro" id="IPR013785">
    <property type="entry name" value="Aldolase_TIM"/>
</dbReference>
<comment type="caution">
    <text evidence="9">The sequence shown here is derived from an EMBL/GenBank/DDBJ whole genome shotgun (WGS) entry which is preliminary data.</text>
</comment>
<feature type="region of interest" description="Disordered" evidence="7">
    <location>
        <begin position="1147"/>
        <end position="1247"/>
    </location>
</feature>
<organism evidence="9 10">
    <name type="scientific">Xylaria grammica</name>
    <dbReference type="NCBI Taxonomy" id="363999"/>
    <lineage>
        <taxon>Eukaryota</taxon>
        <taxon>Fungi</taxon>
        <taxon>Dikarya</taxon>
        <taxon>Ascomycota</taxon>
        <taxon>Pezizomycotina</taxon>
        <taxon>Sordariomycetes</taxon>
        <taxon>Xylariomycetidae</taxon>
        <taxon>Xylariales</taxon>
        <taxon>Xylariaceae</taxon>
        <taxon>Xylaria</taxon>
    </lineage>
</organism>
<feature type="region of interest" description="Disordered" evidence="7">
    <location>
        <begin position="34"/>
        <end position="65"/>
    </location>
</feature>
<feature type="compositionally biased region" description="Low complexity" evidence="7">
    <location>
        <begin position="641"/>
        <end position="660"/>
    </location>
</feature>
<dbReference type="GO" id="GO:0009423">
    <property type="term" value="P:chorismate biosynthetic process"/>
    <property type="evidence" value="ECO:0007669"/>
    <property type="project" value="UniProtKB-UniPathway"/>
</dbReference>
<dbReference type="GO" id="GO:0009073">
    <property type="term" value="P:aromatic amino acid family biosynthetic process"/>
    <property type="evidence" value="ECO:0007669"/>
    <property type="project" value="UniProtKB-KW"/>
</dbReference>
<dbReference type="Pfam" id="PF01474">
    <property type="entry name" value="DAHP_synth_2"/>
    <property type="match status" value="1"/>
</dbReference>
<feature type="compositionally biased region" description="Basic and acidic residues" evidence="7">
    <location>
        <begin position="966"/>
        <end position="996"/>
    </location>
</feature>
<dbReference type="Proteomes" id="UP000286045">
    <property type="component" value="Unassembled WGS sequence"/>
</dbReference>
<evidence type="ECO:0000259" key="8">
    <source>
        <dbReference type="PROSITE" id="PS00028"/>
    </source>
</evidence>
<feature type="binding site" evidence="5">
    <location>
        <position position="319"/>
    </location>
    <ligand>
        <name>phosphoenolpyruvate</name>
        <dbReference type="ChEBI" id="CHEBI:58702"/>
    </ligand>
</feature>
<proteinExistence type="inferred from homology"/>
<keyword evidence="10" id="KW-1185">Reference proteome</keyword>
<dbReference type="GO" id="GO:0003849">
    <property type="term" value="F:3-deoxy-7-phosphoheptulonate synthase activity"/>
    <property type="evidence" value="ECO:0007669"/>
    <property type="project" value="UniProtKB-EC"/>
</dbReference>
<feature type="binding site" evidence="5">
    <location>
        <position position="86"/>
    </location>
    <ligand>
        <name>Mn(2+)</name>
        <dbReference type="ChEBI" id="CHEBI:29035"/>
    </ligand>
</feature>
<dbReference type="SUPFAM" id="SSF51569">
    <property type="entry name" value="Aldolase"/>
    <property type="match status" value="1"/>
</dbReference>
<comment type="catalytic activity">
    <reaction evidence="4 6">
        <text>D-erythrose 4-phosphate + phosphoenolpyruvate + H2O = 7-phospho-2-dehydro-3-deoxy-D-arabino-heptonate + phosphate</text>
        <dbReference type="Rhea" id="RHEA:14717"/>
        <dbReference type="ChEBI" id="CHEBI:15377"/>
        <dbReference type="ChEBI" id="CHEBI:16897"/>
        <dbReference type="ChEBI" id="CHEBI:43474"/>
        <dbReference type="ChEBI" id="CHEBI:58394"/>
        <dbReference type="ChEBI" id="CHEBI:58702"/>
        <dbReference type="EC" id="2.5.1.54"/>
    </reaction>
</comment>
<keyword evidence="6" id="KW-0028">Amino-acid biosynthesis</keyword>
<keyword evidence="5" id="KW-0170">Cobalt</keyword>
<evidence type="ECO:0000313" key="10">
    <source>
        <dbReference type="Proteomes" id="UP000286045"/>
    </source>
</evidence>
<evidence type="ECO:0000256" key="1">
    <source>
        <dbReference type="ARBA" id="ARBA00004688"/>
    </source>
</evidence>
<evidence type="ECO:0000256" key="3">
    <source>
        <dbReference type="ARBA" id="ARBA00022679"/>
    </source>
</evidence>
<feature type="compositionally biased region" description="Low complexity" evidence="7">
    <location>
        <begin position="1085"/>
        <end position="1101"/>
    </location>
</feature>
<feature type="compositionally biased region" description="Basic and acidic residues" evidence="7">
    <location>
        <begin position="1165"/>
        <end position="1193"/>
    </location>
</feature>
<evidence type="ECO:0000256" key="6">
    <source>
        <dbReference type="RuleBase" id="RU363071"/>
    </source>
</evidence>
<dbReference type="GO" id="GO:0008652">
    <property type="term" value="P:amino acid biosynthetic process"/>
    <property type="evidence" value="ECO:0007669"/>
    <property type="project" value="UniProtKB-KW"/>
</dbReference>
<evidence type="ECO:0000256" key="2">
    <source>
        <dbReference type="ARBA" id="ARBA00008911"/>
    </source>
</evidence>
<keyword evidence="3 6" id="KW-0808">Transferase</keyword>
<feature type="compositionally biased region" description="Low complexity" evidence="7">
    <location>
        <begin position="807"/>
        <end position="826"/>
    </location>
</feature>
<feature type="region of interest" description="Disordered" evidence="7">
    <location>
        <begin position="741"/>
        <end position="762"/>
    </location>
</feature>
<feature type="binding site" evidence="5">
    <location>
        <position position="125"/>
    </location>
    <ligand>
        <name>phosphoenolpyruvate</name>
        <dbReference type="ChEBI" id="CHEBI:58702"/>
    </ligand>
</feature>
<feature type="region of interest" description="Disordered" evidence="7">
    <location>
        <begin position="807"/>
        <end position="843"/>
    </location>
</feature>
<dbReference type="STRING" id="363999.A0A439D367"/>
<accession>A0A439D367</accession>
<dbReference type="PANTHER" id="PTHR21337">
    <property type="entry name" value="PHOSPHO-2-DEHYDRO-3-DEOXYHEPTONATE ALDOLASE 1, 2"/>
    <property type="match status" value="1"/>
</dbReference>
<evidence type="ECO:0000256" key="5">
    <source>
        <dbReference type="PIRSR" id="PIRSR602480-1"/>
    </source>
</evidence>
<feature type="region of interest" description="Disordered" evidence="7">
    <location>
        <begin position="429"/>
        <end position="520"/>
    </location>
</feature>
<keyword evidence="6" id="KW-0057">Aromatic amino acid biosynthesis</keyword>
<dbReference type="InterPro" id="IPR013087">
    <property type="entry name" value="Znf_C2H2_type"/>
</dbReference>
<comment type="cofactor">
    <cofactor evidence="5">
        <name>Mn(2+)</name>
        <dbReference type="ChEBI" id="CHEBI:29035"/>
    </cofactor>
    <cofactor evidence="5">
        <name>Co(2+)</name>
        <dbReference type="ChEBI" id="CHEBI:48828"/>
    </cofactor>
    <cofactor evidence="5">
        <name>Cd(2+)</name>
        <dbReference type="ChEBI" id="CHEBI:48775"/>
    </cofactor>
    <text evidence="5">Binds 1 divalent cation per subunit. The enzyme is active with manganese, cobalt or cadmium ions.</text>
</comment>
<feature type="region of interest" description="Disordered" evidence="7">
    <location>
        <begin position="901"/>
        <end position="939"/>
    </location>
</feature>
<dbReference type="Gene3D" id="3.20.20.70">
    <property type="entry name" value="Aldolase class I"/>
    <property type="match status" value="1"/>
</dbReference>
<evidence type="ECO:0000256" key="7">
    <source>
        <dbReference type="SAM" id="MobiDB-lite"/>
    </source>
</evidence>
<evidence type="ECO:0000313" key="9">
    <source>
        <dbReference type="EMBL" id="RWA08826.1"/>
    </source>
</evidence>
<dbReference type="PROSITE" id="PS00028">
    <property type="entry name" value="ZINC_FINGER_C2H2_1"/>
    <property type="match status" value="1"/>
</dbReference>
<feature type="compositionally biased region" description="Polar residues" evidence="7">
    <location>
        <begin position="927"/>
        <end position="936"/>
    </location>
</feature>
<feature type="compositionally biased region" description="Basic and acidic residues" evidence="7">
    <location>
        <begin position="1049"/>
        <end position="1061"/>
    </location>
</feature>
<feature type="compositionally biased region" description="Polar residues" evidence="7">
    <location>
        <begin position="1194"/>
        <end position="1210"/>
    </location>
</feature>
<name>A0A439D367_9PEZI</name>
<gene>
    <name evidence="9" type="ORF">EKO27_g6282</name>
</gene>
<feature type="compositionally biased region" description="Basic and acidic residues" evidence="7">
    <location>
        <begin position="491"/>
        <end position="520"/>
    </location>
</feature>
<reference evidence="9 10" key="1">
    <citation type="submission" date="2018-12" db="EMBL/GenBank/DDBJ databases">
        <title>Draft genome sequence of Xylaria grammica IHI A82.</title>
        <authorList>
            <person name="Buettner E."/>
            <person name="Kellner H."/>
        </authorList>
    </citation>
    <scope>NUCLEOTIDE SEQUENCE [LARGE SCALE GENOMIC DNA]</scope>
    <source>
        <strain evidence="9 10">IHI A82</strain>
    </source>
</reference>
<dbReference type="EMBL" id="RYZI01000182">
    <property type="protein sequence ID" value="RWA08826.1"/>
    <property type="molecule type" value="Genomic_DNA"/>
</dbReference>
<comment type="similarity">
    <text evidence="2 6">Belongs to the class-II DAHP synthase family.</text>
</comment>
<dbReference type="InterPro" id="IPR002480">
    <property type="entry name" value="DAHP_synth_2"/>
</dbReference>
<feature type="compositionally biased region" description="Low complexity" evidence="7">
    <location>
        <begin position="49"/>
        <end position="58"/>
    </location>
</feature>
<feature type="region of interest" description="Disordered" evidence="7">
    <location>
        <begin position="965"/>
        <end position="1134"/>
    </location>
</feature>
<keyword evidence="5" id="KW-0464">Manganese</keyword>
<dbReference type="AlphaFoldDB" id="A0A439D367"/>
<dbReference type="PANTHER" id="PTHR21337:SF0">
    <property type="entry name" value="PHOSPHO-2-DEHYDRO-3-DEOXYHEPTONATE ALDOLASE"/>
    <property type="match status" value="1"/>
</dbReference>
<dbReference type="EC" id="2.5.1.54" evidence="6"/>
<feature type="domain" description="C2H2-type" evidence="8">
    <location>
        <begin position="723"/>
        <end position="746"/>
    </location>
</feature>
<dbReference type="UniPathway" id="UPA00053">
    <property type="reaction ID" value="UER00084"/>
</dbReference>